<name>A0A839DWX9_9PSEU</name>
<dbReference type="EC" id="6.2.1.-" evidence="5"/>
<dbReference type="InterPro" id="IPR000873">
    <property type="entry name" value="AMP-dep_synth/lig_dom"/>
</dbReference>
<proteinExistence type="inferred from homology"/>
<dbReference type="PROSITE" id="PS00455">
    <property type="entry name" value="AMP_BINDING"/>
    <property type="match status" value="1"/>
</dbReference>
<dbReference type="CDD" id="cd04433">
    <property type="entry name" value="AFD_class_I"/>
    <property type="match status" value="1"/>
</dbReference>
<keyword evidence="6" id="KW-1185">Reference proteome</keyword>
<dbReference type="AlphaFoldDB" id="A0A839DWX9"/>
<dbReference type="PANTHER" id="PTHR43201:SF5">
    <property type="entry name" value="MEDIUM-CHAIN ACYL-COA LIGASE ACSF2, MITOCHONDRIAL"/>
    <property type="match status" value="1"/>
</dbReference>
<reference evidence="5 6" key="1">
    <citation type="submission" date="2020-07" db="EMBL/GenBank/DDBJ databases">
        <title>Sequencing the genomes of 1000 actinobacteria strains.</title>
        <authorList>
            <person name="Klenk H.-P."/>
        </authorList>
    </citation>
    <scope>NUCLEOTIDE SEQUENCE [LARGE SCALE GENOMIC DNA]</scope>
    <source>
        <strain evidence="5 6">DSM 45975</strain>
    </source>
</reference>
<dbReference type="GO" id="GO:0006631">
    <property type="term" value="P:fatty acid metabolic process"/>
    <property type="evidence" value="ECO:0007669"/>
    <property type="project" value="TreeGrafter"/>
</dbReference>
<evidence type="ECO:0000313" key="5">
    <source>
        <dbReference type="EMBL" id="MBA8825259.1"/>
    </source>
</evidence>
<organism evidence="5 6">
    <name type="scientific">Halosaccharopolyspora lacisalsi</name>
    <dbReference type="NCBI Taxonomy" id="1000566"/>
    <lineage>
        <taxon>Bacteria</taxon>
        <taxon>Bacillati</taxon>
        <taxon>Actinomycetota</taxon>
        <taxon>Actinomycetes</taxon>
        <taxon>Pseudonocardiales</taxon>
        <taxon>Pseudonocardiaceae</taxon>
        <taxon>Halosaccharopolyspora</taxon>
    </lineage>
</organism>
<dbReference type="Proteomes" id="UP000569329">
    <property type="component" value="Unassembled WGS sequence"/>
</dbReference>
<dbReference type="RefSeq" id="WP_328796084.1">
    <property type="nucleotide sequence ID" value="NZ_JACGWZ010000003.1"/>
</dbReference>
<evidence type="ECO:0000256" key="2">
    <source>
        <dbReference type="ARBA" id="ARBA00022598"/>
    </source>
</evidence>
<accession>A0A839DWX9</accession>
<evidence type="ECO:0000259" key="4">
    <source>
        <dbReference type="Pfam" id="PF13193"/>
    </source>
</evidence>
<dbReference type="InterPro" id="IPR045851">
    <property type="entry name" value="AMP-bd_C_sf"/>
</dbReference>
<evidence type="ECO:0000313" key="6">
    <source>
        <dbReference type="Proteomes" id="UP000569329"/>
    </source>
</evidence>
<dbReference type="PANTHER" id="PTHR43201">
    <property type="entry name" value="ACYL-COA SYNTHETASE"/>
    <property type="match status" value="1"/>
</dbReference>
<dbReference type="Gene3D" id="3.40.50.12780">
    <property type="entry name" value="N-terminal domain of ligase-like"/>
    <property type="match status" value="1"/>
</dbReference>
<dbReference type="InterPro" id="IPR042099">
    <property type="entry name" value="ANL_N_sf"/>
</dbReference>
<sequence length="558" mass="60423">MATDRIEQAQRLLRRSSTALGERTSASRVKEPLLSVLTLARRGVVRPMRPDKLIRIARAYMRWGVTPPLGYAVGAVRHPDRPAVIDDRGALSYAEIEHRTTRMARGLLERGVTSTSRVGVLCRNHHGPVEAMLACSKVGADAVLINTGLTSQQVSKVLTEQGVGLLIADSEFAESAELGDVELVLSWTEGTTTHTTLEHLIGSSSARALPKPPRHARMIVLTSGTTGAPKGARRPDPPGLSAPATILDRVPLRSGERILLPAPIFHTWGLAAFQLGAVLGATLVLPRKFEPQQALARLQRHRCTSMFVAPVMLQRILEIPEDVRRRYDLGSLRVVTCSGSALGSELAERFQRAFGPVLYNFYGSTEASWVSIATPEDLRREPGTSGRAPRGTTLRILDETGDPVRPGELGRIFVGNDMLFDGYTNGSGKETVDGLMSTGDLGHLDSAGRLFIAGREDDMIVSGGENVYPKETEEAIAALPGVTEVAVVGVDDSEFGRRLAAYVVARPQAHLDADTVREHVRGKLSKFARPRDVVFLDELPRNATGKVVPARLPDPGEL</sequence>
<keyword evidence="2 5" id="KW-0436">Ligase</keyword>
<dbReference type="InterPro" id="IPR025110">
    <property type="entry name" value="AMP-bd_C"/>
</dbReference>
<dbReference type="Pfam" id="PF00501">
    <property type="entry name" value="AMP-binding"/>
    <property type="match status" value="1"/>
</dbReference>
<dbReference type="Gene3D" id="3.30.300.30">
    <property type="match status" value="1"/>
</dbReference>
<dbReference type="Pfam" id="PF13193">
    <property type="entry name" value="AMP-binding_C"/>
    <property type="match status" value="1"/>
</dbReference>
<evidence type="ECO:0000256" key="1">
    <source>
        <dbReference type="ARBA" id="ARBA00006432"/>
    </source>
</evidence>
<protein>
    <submittedName>
        <fullName evidence="5">Fatty-acyl-CoA synthase</fullName>
        <ecNumber evidence="5">6.2.1.-</ecNumber>
    </submittedName>
</protein>
<comment type="caution">
    <text evidence="5">The sequence shown here is derived from an EMBL/GenBank/DDBJ whole genome shotgun (WGS) entry which is preliminary data.</text>
</comment>
<dbReference type="EMBL" id="JACGWZ010000003">
    <property type="protein sequence ID" value="MBA8825259.1"/>
    <property type="molecule type" value="Genomic_DNA"/>
</dbReference>
<feature type="domain" description="AMP-binding enzyme C-terminal" evidence="4">
    <location>
        <begin position="471"/>
        <end position="546"/>
    </location>
</feature>
<dbReference type="GO" id="GO:0031956">
    <property type="term" value="F:medium-chain fatty acid-CoA ligase activity"/>
    <property type="evidence" value="ECO:0007669"/>
    <property type="project" value="TreeGrafter"/>
</dbReference>
<dbReference type="SUPFAM" id="SSF56801">
    <property type="entry name" value="Acetyl-CoA synthetase-like"/>
    <property type="match status" value="1"/>
</dbReference>
<gene>
    <name evidence="5" type="ORF">FHX42_002610</name>
</gene>
<evidence type="ECO:0000259" key="3">
    <source>
        <dbReference type="Pfam" id="PF00501"/>
    </source>
</evidence>
<comment type="similarity">
    <text evidence="1">Belongs to the ATP-dependent AMP-binding enzyme family.</text>
</comment>
<feature type="domain" description="AMP-dependent synthetase/ligase" evidence="3">
    <location>
        <begin position="75"/>
        <end position="423"/>
    </location>
</feature>
<dbReference type="InterPro" id="IPR020845">
    <property type="entry name" value="AMP-binding_CS"/>
</dbReference>